<name>A0A0A8ZLG3_ARUDO</name>
<organism evidence="1">
    <name type="scientific">Arundo donax</name>
    <name type="common">Giant reed</name>
    <name type="synonym">Donax arundinaceus</name>
    <dbReference type="NCBI Taxonomy" id="35708"/>
    <lineage>
        <taxon>Eukaryota</taxon>
        <taxon>Viridiplantae</taxon>
        <taxon>Streptophyta</taxon>
        <taxon>Embryophyta</taxon>
        <taxon>Tracheophyta</taxon>
        <taxon>Spermatophyta</taxon>
        <taxon>Magnoliopsida</taxon>
        <taxon>Liliopsida</taxon>
        <taxon>Poales</taxon>
        <taxon>Poaceae</taxon>
        <taxon>PACMAD clade</taxon>
        <taxon>Arundinoideae</taxon>
        <taxon>Arundineae</taxon>
        <taxon>Arundo</taxon>
    </lineage>
</organism>
<dbReference type="EMBL" id="GBRH01257636">
    <property type="protein sequence ID" value="JAD40259.1"/>
    <property type="molecule type" value="Transcribed_RNA"/>
</dbReference>
<sequence length="27" mass="3286">MRLHSACKQGDKAWPWRERMVGWSKLQ</sequence>
<evidence type="ECO:0000313" key="1">
    <source>
        <dbReference type="EMBL" id="JAD40259.1"/>
    </source>
</evidence>
<reference evidence="1" key="2">
    <citation type="journal article" date="2015" name="Data Brief">
        <title>Shoot transcriptome of the giant reed, Arundo donax.</title>
        <authorList>
            <person name="Barrero R.A."/>
            <person name="Guerrero F.D."/>
            <person name="Moolhuijzen P."/>
            <person name="Goolsby J.A."/>
            <person name="Tidwell J."/>
            <person name="Bellgard S.E."/>
            <person name="Bellgard M.I."/>
        </authorList>
    </citation>
    <scope>NUCLEOTIDE SEQUENCE</scope>
    <source>
        <tissue evidence="1">Shoot tissue taken approximately 20 cm above the soil surface</tissue>
    </source>
</reference>
<reference evidence="1" key="1">
    <citation type="submission" date="2014-09" db="EMBL/GenBank/DDBJ databases">
        <authorList>
            <person name="Magalhaes I.L.F."/>
            <person name="Oliveira U."/>
            <person name="Santos F.R."/>
            <person name="Vidigal T.H.D.A."/>
            <person name="Brescovit A.D."/>
            <person name="Santos A.J."/>
        </authorList>
    </citation>
    <scope>NUCLEOTIDE SEQUENCE</scope>
    <source>
        <tissue evidence="1">Shoot tissue taken approximately 20 cm above the soil surface</tissue>
    </source>
</reference>
<proteinExistence type="predicted"/>
<protein>
    <submittedName>
        <fullName evidence="1">Uncharacterized protein</fullName>
    </submittedName>
</protein>
<accession>A0A0A8ZLG3</accession>
<dbReference type="AlphaFoldDB" id="A0A0A8ZLG3"/>